<reference evidence="2 3" key="1">
    <citation type="submission" date="2014-12" db="EMBL/GenBank/DDBJ databases">
        <title>Genome sequencing of Photobacterium gaetbulicola AD005a.</title>
        <authorList>
            <person name="Adrian T.G.S."/>
            <person name="Chan K.G."/>
        </authorList>
    </citation>
    <scope>NUCLEOTIDE SEQUENCE [LARGE SCALE GENOMIC DNA]</scope>
    <source>
        <strain evidence="2 3">AD005a</strain>
    </source>
</reference>
<feature type="transmembrane region" description="Helical" evidence="1">
    <location>
        <begin position="55"/>
        <end position="77"/>
    </location>
</feature>
<keyword evidence="1" id="KW-1133">Transmembrane helix</keyword>
<proteinExistence type="predicted"/>
<accession>A0A0B9FZY5</accession>
<gene>
    <name evidence="2" type="ORF">RJ45_20385</name>
</gene>
<organism evidence="2 3">
    <name type="scientific">Photobacterium gaetbulicola</name>
    <dbReference type="NCBI Taxonomy" id="1295392"/>
    <lineage>
        <taxon>Bacteria</taxon>
        <taxon>Pseudomonadati</taxon>
        <taxon>Pseudomonadota</taxon>
        <taxon>Gammaproteobacteria</taxon>
        <taxon>Vibrionales</taxon>
        <taxon>Vibrionaceae</taxon>
        <taxon>Photobacterium</taxon>
    </lineage>
</organism>
<keyword evidence="1" id="KW-0812">Transmembrane</keyword>
<feature type="transmembrane region" description="Helical" evidence="1">
    <location>
        <begin position="12"/>
        <end position="29"/>
    </location>
</feature>
<dbReference type="EMBL" id="JWLZ01000188">
    <property type="protein sequence ID" value="KHT61894.1"/>
    <property type="molecule type" value="Genomic_DNA"/>
</dbReference>
<dbReference type="AlphaFoldDB" id="A0A0B9FZY5"/>
<keyword evidence="1" id="KW-0472">Membrane</keyword>
<dbReference type="RefSeq" id="WP_039466643.1">
    <property type="nucleotide sequence ID" value="NZ_JWLZ01000188.1"/>
</dbReference>
<name>A0A0B9FZY5_9GAMM</name>
<evidence type="ECO:0000256" key="1">
    <source>
        <dbReference type="SAM" id="Phobius"/>
    </source>
</evidence>
<comment type="caution">
    <text evidence="2">The sequence shown here is derived from an EMBL/GenBank/DDBJ whole genome shotgun (WGS) entry which is preliminary data.</text>
</comment>
<protein>
    <submittedName>
        <fullName evidence="2">Membrane protein</fullName>
    </submittedName>
</protein>
<sequence length="79" mass="8955">MLQLSMSVAEYLLILAGLAMVGNGIILYGRRTSDWTGILKMFYNRIGMSVQEFKWYRLGVASLVLGVVVRILNLTFWPV</sequence>
<evidence type="ECO:0000313" key="3">
    <source>
        <dbReference type="Proteomes" id="UP000031278"/>
    </source>
</evidence>
<evidence type="ECO:0000313" key="2">
    <source>
        <dbReference type="EMBL" id="KHT61894.1"/>
    </source>
</evidence>
<dbReference type="Proteomes" id="UP000031278">
    <property type="component" value="Unassembled WGS sequence"/>
</dbReference>